<evidence type="ECO:0000313" key="12">
    <source>
        <dbReference type="EMBL" id="KAJ3583096.1"/>
    </source>
</evidence>
<organism evidence="12 13">
    <name type="scientific">Muraenolepis orangiensis</name>
    <name type="common">Patagonian moray cod</name>
    <dbReference type="NCBI Taxonomy" id="630683"/>
    <lineage>
        <taxon>Eukaryota</taxon>
        <taxon>Metazoa</taxon>
        <taxon>Chordata</taxon>
        <taxon>Craniata</taxon>
        <taxon>Vertebrata</taxon>
        <taxon>Euteleostomi</taxon>
        <taxon>Actinopterygii</taxon>
        <taxon>Neopterygii</taxon>
        <taxon>Teleostei</taxon>
        <taxon>Neoteleostei</taxon>
        <taxon>Acanthomorphata</taxon>
        <taxon>Zeiogadaria</taxon>
        <taxon>Gadariae</taxon>
        <taxon>Gadiformes</taxon>
        <taxon>Muraenolepidoidei</taxon>
        <taxon>Muraenolepididae</taxon>
        <taxon>Muraenolepis</taxon>
    </lineage>
</organism>
<keyword evidence="7" id="KW-0206">Cytoskeleton</keyword>
<evidence type="ECO:0000256" key="7">
    <source>
        <dbReference type="ARBA" id="ARBA00023212"/>
    </source>
</evidence>
<evidence type="ECO:0000256" key="9">
    <source>
        <dbReference type="ARBA" id="ARBA00031694"/>
    </source>
</evidence>
<dbReference type="GO" id="GO:0005814">
    <property type="term" value="C:centriole"/>
    <property type="evidence" value="ECO:0007669"/>
    <property type="project" value="UniProtKB-SubCell"/>
</dbReference>
<sequence length="228" mass="25793">AGLLSDIRPSSVSVVLPQVIMNLTKALDKQKEKMEVMRTFAAWRLRLHQLKRKVWLGWHGLLQKHWKDKVERACRARAEEMCVRLSSDYEARIAQHCEAVEDAQAEIQKLRVDRERYEESMKKAFMRGVCALNMEALTMEALTMFQPPAEGRPEASDAAVAAAAATAAAATAHHHHLHHHQHGEIYAIFIIIIITTIDPMTHSTVCNTELEKKTKKKDTAMTLIQPGL</sequence>
<evidence type="ECO:0000256" key="3">
    <source>
        <dbReference type="ARBA" id="ARBA00014910"/>
    </source>
</evidence>
<evidence type="ECO:0000256" key="2">
    <source>
        <dbReference type="ARBA" id="ARBA00010411"/>
    </source>
</evidence>
<keyword evidence="5" id="KW-0677">Repeat</keyword>
<feature type="non-terminal residue" evidence="12">
    <location>
        <position position="1"/>
    </location>
</feature>
<keyword evidence="4" id="KW-0963">Cytoplasm</keyword>
<comment type="function">
    <text evidence="10">Essential for the assembly of the distal half of centrioles, required for centriole elongation. Acts as a negative regulator of centriole elongation.</text>
</comment>
<name>A0A9Q0D8F9_9TELE</name>
<dbReference type="InterPro" id="IPR033351">
    <property type="entry name" value="POC5"/>
</dbReference>
<evidence type="ECO:0000256" key="6">
    <source>
        <dbReference type="ARBA" id="ARBA00023054"/>
    </source>
</evidence>
<dbReference type="GO" id="GO:0032391">
    <property type="term" value="C:photoreceptor connecting cilium"/>
    <property type="evidence" value="ECO:0007669"/>
    <property type="project" value="TreeGrafter"/>
</dbReference>
<comment type="subcellular location">
    <subcellularLocation>
        <location evidence="1">Cytoplasm</location>
        <location evidence="1">Cytoskeleton</location>
        <location evidence="1">Microtubule organizing center</location>
        <location evidence="1">Centrosome</location>
        <location evidence="1">Centriole</location>
    </subcellularLocation>
</comment>
<gene>
    <name evidence="12" type="ORF">NHX12_034467</name>
</gene>
<reference evidence="12" key="1">
    <citation type="submission" date="2022-07" db="EMBL/GenBank/DDBJ databases">
        <title>Chromosome-level genome of Muraenolepis orangiensis.</title>
        <authorList>
            <person name="Kim J."/>
        </authorList>
    </citation>
    <scope>NUCLEOTIDE SEQUENCE</scope>
    <source>
        <strain evidence="12">KU_S4_2022</strain>
        <tissue evidence="12">Muscle</tissue>
    </source>
</reference>
<dbReference type="OrthoDB" id="10064898at2759"/>
<evidence type="ECO:0000313" key="13">
    <source>
        <dbReference type="Proteomes" id="UP001148018"/>
    </source>
</evidence>
<evidence type="ECO:0000256" key="5">
    <source>
        <dbReference type="ARBA" id="ARBA00022737"/>
    </source>
</evidence>
<dbReference type="PANTHER" id="PTHR28618">
    <property type="entry name" value="CENTROSOMAL PROTEIN POC5"/>
    <property type="match status" value="1"/>
</dbReference>
<evidence type="ECO:0000256" key="1">
    <source>
        <dbReference type="ARBA" id="ARBA00004114"/>
    </source>
</evidence>
<dbReference type="Proteomes" id="UP001148018">
    <property type="component" value="Unassembled WGS sequence"/>
</dbReference>
<accession>A0A9Q0D8F9</accession>
<dbReference type="AlphaFoldDB" id="A0A9Q0D8F9"/>
<feature type="coiled-coil region" evidence="11">
    <location>
        <begin position="86"/>
        <end position="127"/>
    </location>
</feature>
<protein>
    <recommendedName>
        <fullName evidence="3">Centrosomal protein POC5</fullName>
    </recommendedName>
    <alternativeName>
        <fullName evidence="9">Protein of centriole 5</fullName>
    </alternativeName>
</protein>
<dbReference type="PANTHER" id="PTHR28618:SF1">
    <property type="entry name" value="CENTROSOMAL PROTEIN POC5"/>
    <property type="match status" value="1"/>
</dbReference>
<keyword evidence="8" id="KW-0131">Cell cycle</keyword>
<comment type="caution">
    <text evidence="12">The sequence shown here is derived from an EMBL/GenBank/DDBJ whole genome shotgun (WGS) entry which is preliminary data.</text>
</comment>
<evidence type="ECO:0000256" key="4">
    <source>
        <dbReference type="ARBA" id="ARBA00022490"/>
    </source>
</evidence>
<evidence type="ECO:0000256" key="10">
    <source>
        <dbReference type="ARBA" id="ARBA00049959"/>
    </source>
</evidence>
<dbReference type="EMBL" id="JANIIK010000552">
    <property type="protein sequence ID" value="KAJ3583096.1"/>
    <property type="molecule type" value="Genomic_DNA"/>
</dbReference>
<proteinExistence type="inferred from homology"/>
<evidence type="ECO:0000256" key="11">
    <source>
        <dbReference type="SAM" id="Coils"/>
    </source>
</evidence>
<keyword evidence="13" id="KW-1185">Reference proteome</keyword>
<keyword evidence="6 11" id="KW-0175">Coiled coil</keyword>
<comment type="similarity">
    <text evidence="2">Belongs to the POC5 family.</text>
</comment>
<dbReference type="GO" id="GO:0042462">
    <property type="term" value="P:eye photoreceptor cell development"/>
    <property type="evidence" value="ECO:0007669"/>
    <property type="project" value="TreeGrafter"/>
</dbReference>
<evidence type="ECO:0000256" key="8">
    <source>
        <dbReference type="ARBA" id="ARBA00023306"/>
    </source>
</evidence>